<reference evidence="3" key="1">
    <citation type="journal article" date="2019" name="Int. J. Syst. Evol. Microbiol.">
        <title>The Global Catalogue of Microorganisms (GCM) 10K type strain sequencing project: providing services to taxonomists for standard genome sequencing and annotation.</title>
        <authorList>
            <consortium name="The Broad Institute Genomics Platform"/>
            <consortium name="The Broad Institute Genome Sequencing Center for Infectious Disease"/>
            <person name="Wu L."/>
            <person name="Ma J."/>
        </authorList>
    </citation>
    <scope>NUCLEOTIDE SEQUENCE [LARGE SCALE GENOMIC DNA]</scope>
    <source>
        <strain evidence="3">KCTC 23984</strain>
    </source>
</reference>
<evidence type="ECO:0000313" key="3">
    <source>
        <dbReference type="Proteomes" id="UP001597641"/>
    </source>
</evidence>
<gene>
    <name evidence="2" type="ORF">ACFS7Z_21855</name>
</gene>
<keyword evidence="1" id="KW-0812">Transmembrane</keyword>
<comment type="caution">
    <text evidence="2">The sequence shown here is derived from an EMBL/GenBank/DDBJ whole genome shotgun (WGS) entry which is preliminary data.</text>
</comment>
<feature type="transmembrane region" description="Helical" evidence="1">
    <location>
        <begin position="73"/>
        <end position="98"/>
    </location>
</feature>
<organism evidence="2 3">
    <name type="scientific">Pontibacter toksunensis</name>
    <dbReference type="NCBI Taxonomy" id="1332631"/>
    <lineage>
        <taxon>Bacteria</taxon>
        <taxon>Pseudomonadati</taxon>
        <taxon>Bacteroidota</taxon>
        <taxon>Cytophagia</taxon>
        <taxon>Cytophagales</taxon>
        <taxon>Hymenobacteraceae</taxon>
        <taxon>Pontibacter</taxon>
    </lineage>
</organism>
<keyword evidence="1" id="KW-0472">Membrane</keyword>
<feature type="transmembrane region" description="Helical" evidence="1">
    <location>
        <begin position="39"/>
        <end position="61"/>
    </location>
</feature>
<feature type="transmembrane region" description="Helical" evidence="1">
    <location>
        <begin position="12"/>
        <end position="33"/>
    </location>
</feature>
<proteinExistence type="predicted"/>
<keyword evidence="1" id="KW-1133">Transmembrane helix</keyword>
<name>A0ABW6C025_9BACT</name>
<dbReference type="Proteomes" id="UP001597641">
    <property type="component" value="Unassembled WGS sequence"/>
</dbReference>
<dbReference type="RefSeq" id="WP_377489581.1">
    <property type="nucleotide sequence ID" value="NZ_JBHUOX010000023.1"/>
</dbReference>
<sequence length="143" mass="15431">MQLKSPYSKWTQIAGLLLIGGAIAWIIKFSVIVATNGQVINTGAAALFMKIGLLMLGIGSTGIGYRLSLHRSLLLRTAAIMLSPVVVFASFLLLAKIIGPLFNTLLSNSNVWYAQQEAPIALAVVFYLSIGCLLFRSYKPITT</sequence>
<evidence type="ECO:0000313" key="2">
    <source>
        <dbReference type="EMBL" id="MFD3003025.1"/>
    </source>
</evidence>
<feature type="transmembrane region" description="Helical" evidence="1">
    <location>
        <begin position="118"/>
        <end position="138"/>
    </location>
</feature>
<evidence type="ECO:0000256" key="1">
    <source>
        <dbReference type="SAM" id="Phobius"/>
    </source>
</evidence>
<keyword evidence="3" id="KW-1185">Reference proteome</keyword>
<dbReference type="EMBL" id="JBHUOX010000023">
    <property type="protein sequence ID" value="MFD3003025.1"/>
    <property type="molecule type" value="Genomic_DNA"/>
</dbReference>
<protein>
    <submittedName>
        <fullName evidence="2">Uncharacterized protein</fullName>
    </submittedName>
</protein>
<accession>A0ABW6C025</accession>